<dbReference type="RefSeq" id="WP_184404011.1">
    <property type="nucleotide sequence ID" value="NZ_JACHHJ010000002.1"/>
</dbReference>
<dbReference type="CDD" id="cd02503">
    <property type="entry name" value="MobA"/>
    <property type="match status" value="1"/>
</dbReference>
<dbReference type="GO" id="GO:0005737">
    <property type="term" value="C:cytoplasm"/>
    <property type="evidence" value="ECO:0007669"/>
    <property type="project" value="UniProtKB-SubCell"/>
</dbReference>
<sequence>MKTAGVILAGGRSSRYGKQKLFEEYNGAPLYQQSITAMTNAGIPSIYIVTNQELACAFNHANVIIEPNAHGGPLSALYTAMEELSSHPFDWLQILAGDLPYMSKDIVQANLRAANSLPSADIILPTAKRYQPLHAAYHMRLLPRLRELIKKESSMKALYETVNTYTLSFSPNHPAFININQPEDWHLKEE</sequence>
<evidence type="ECO:0000256" key="6">
    <source>
        <dbReference type="ARBA" id="ARBA00023134"/>
    </source>
</evidence>
<keyword evidence="1 8" id="KW-0963">Cytoplasm</keyword>
<dbReference type="GO" id="GO:0006777">
    <property type="term" value="P:Mo-molybdopterin cofactor biosynthetic process"/>
    <property type="evidence" value="ECO:0007669"/>
    <property type="project" value="UniProtKB-KW"/>
</dbReference>
<dbReference type="Gene3D" id="3.90.550.10">
    <property type="entry name" value="Spore Coat Polysaccharide Biosynthesis Protein SpsA, Chain A"/>
    <property type="match status" value="1"/>
</dbReference>
<evidence type="ECO:0000256" key="8">
    <source>
        <dbReference type="HAMAP-Rule" id="MF_00316"/>
    </source>
</evidence>
<evidence type="ECO:0000313" key="10">
    <source>
        <dbReference type="EMBL" id="MBB6450088.1"/>
    </source>
</evidence>
<comment type="subcellular location">
    <subcellularLocation>
        <location evidence="8">Cytoplasm</location>
    </subcellularLocation>
</comment>
<reference evidence="10 11" key="1">
    <citation type="submission" date="2020-08" db="EMBL/GenBank/DDBJ databases">
        <title>Genomic Encyclopedia of Type Strains, Phase IV (KMG-IV): sequencing the most valuable type-strain genomes for metagenomic binning, comparative biology and taxonomic classification.</title>
        <authorList>
            <person name="Goeker M."/>
        </authorList>
    </citation>
    <scope>NUCLEOTIDE SEQUENCE [LARGE SCALE GENOMIC DNA]</scope>
    <source>
        <strain evidence="10 11">DSM 21769</strain>
    </source>
</reference>
<feature type="binding site" evidence="8">
    <location>
        <begin position="8"/>
        <end position="10"/>
    </location>
    <ligand>
        <name>GTP</name>
        <dbReference type="ChEBI" id="CHEBI:37565"/>
    </ligand>
</feature>
<dbReference type="GO" id="GO:0061603">
    <property type="term" value="F:molybdenum cofactor guanylyltransferase activity"/>
    <property type="evidence" value="ECO:0007669"/>
    <property type="project" value="UniProtKB-EC"/>
</dbReference>
<evidence type="ECO:0000256" key="7">
    <source>
        <dbReference type="ARBA" id="ARBA00023150"/>
    </source>
</evidence>
<keyword evidence="4 8" id="KW-0547">Nucleotide-binding</keyword>
<dbReference type="SUPFAM" id="SSF53448">
    <property type="entry name" value="Nucleotide-diphospho-sugar transferases"/>
    <property type="match status" value="1"/>
</dbReference>
<organism evidence="10 11">
    <name type="scientific">Geomicrobium halophilum</name>
    <dbReference type="NCBI Taxonomy" id="549000"/>
    <lineage>
        <taxon>Bacteria</taxon>
        <taxon>Bacillati</taxon>
        <taxon>Bacillota</taxon>
        <taxon>Bacilli</taxon>
        <taxon>Bacillales</taxon>
        <taxon>Geomicrobium</taxon>
    </lineage>
</organism>
<accession>A0A841Q1X6</accession>
<comment type="cofactor">
    <cofactor evidence="8">
        <name>Mg(2+)</name>
        <dbReference type="ChEBI" id="CHEBI:18420"/>
    </cofactor>
</comment>
<comment type="caution">
    <text evidence="8">Lacks conserved residue(s) required for the propagation of feature annotation.</text>
</comment>
<evidence type="ECO:0000256" key="1">
    <source>
        <dbReference type="ARBA" id="ARBA00022490"/>
    </source>
</evidence>
<comment type="similarity">
    <text evidence="8">Belongs to the MobA family.</text>
</comment>
<evidence type="ECO:0000256" key="5">
    <source>
        <dbReference type="ARBA" id="ARBA00022842"/>
    </source>
</evidence>
<evidence type="ECO:0000259" key="9">
    <source>
        <dbReference type="Pfam" id="PF12804"/>
    </source>
</evidence>
<dbReference type="GO" id="GO:0046872">
    <property type="term" value="F:metal ion binding"/>
    <property type="evidence" value="ECO:0007669"/>
    <property type="project" value="UniProtKB-KW"/>
</dbReference>
<keyword evidence="10" id="KW-0548">Nucleotidyltransferase</keyword>
<keyword evidence="2 8" id="KW-0808">Transferase</keyword>
<dbReference type="PANTHER" id="PTHR19136:SF81">
    <property type="entry name" value="MOLYBDENUM COFACTOR GUANYLYLTRANSFERASE"/>
    <property type="match status" value="1"/>
</dbReference>
<feature type="domain" description="MobA-like NTP transferase" evidence="9">
    <location>
        <begin position="5"/>
        <end position="160"/>
    </location>
</feature>
<keyword evidence="3 8" id="KW-0479">Metal-binding</keyword>
<dbReference type="EC" id="2.7.7.77" evidence="8"/>
<name>A0A841Q1X6_9BACL</name>
<feature type="binding site" evidence="8">
    <location>
        <position position="98"/>
    </location>
    <ligand>
        <name>Mg(2+)</name>
        <dbReference type="ChEBI" id="CHEBI:18420"/>
    </ligand>
</feature>
<dbReference type="AlphaFoldDB" id="A0A841Q1X6"/>
<evidence type="ECO:0000256" key="2">
    <source>
        <dbReference type="ARBA" id="ARBA00022679"/>
    </source>
</evidence>
<dbReference type="Proteomes" id="UP000568839">
    <property type="component" value="Unassembled WGS sequence"/>
</dbReference>
<comment type="caution">
    <text evidence="10">The sequence shown here is derived from an EMBL/GenBank/DDBJ whole genome shotgun (WGS) entry which is preliminary data.</text>
</comment>
<dbReference type="InterPro" id="IPR029044">
    <property type="entry name" value="Nucleotide-diphossugar_trans"/>
</dbReference>
<protein>
    <recommendedName>
        <fullName evidence="8">Probable molybdenum cofactor guanylyltransferase</fullName>
        <shortName evidence="8">MoCo guanylyltransferase</shortName>
        <ecNumber evidence="8">2.7.7.77</ecNumber>
    </recommendedName>
    <alternativeName>
        <fullName evidence="8">GTP:molybdopterin guanylyltransferase</fullName>
    </alternativeName>
    <alternativeName>
        <fullName evidence="8">Mo-MPT guanylyltransferase</fullName>
    </alternativeName>
    <alternativeName>
        <fullName evidence="8">Molybdopterin guanylyltransferase</fullName>
    </alternativeName>
    <alternativeName>
        <fullName evidence="8">Molybdopterin-guanine dinucleotide synthase</fullName>
        <shortName evidence="8">MGD synthase</shortName>
    </alternativeName>
</protein>
<feature type="binding site" evidence="8">
    <location>
        <position position="98"/>
    </location>
    <ligand>
        <name>GTP</name>
        <dbReference type="ChEBI" id="CHEBI:37565"/>
    </ligand>
</feature>
<comment type="catalytic activity">
    <reaction evidence="8">
        <text>Mo-molybdopterin + GTP + H(+) = Mo-molybdopterin guanine dinucleotide + diphosphate</text>
        <dbReference type="Rhea" id="RHEA:34243"/>
        <dbReference type="ChEBI" id="CHEBI:15378"/>
        <dbReference type="ChEBI" id="CHEBI:33019"/>
        <dbReference type="ChEBI" id="CHEBI:37565"/>
        <dbReference type="ChEBI" id="CHEBI:71302"/>
        <dbReference type="ChEBI" id="CHEBI:71310"/>
        <dbReference type="EC" id="2.7.7.77"/>
    </reaction>
</comment>
<dbReference type="GO" id="GO:0005525">
    <property type="term" value="F:GTP binding"/>
    <property type="evidence" value="ECO:0007669"/>
    <property type="project" value="UniProtKB-UniRule"/>
</dbReference>
<keyword evidence="11" id="KW-1185">Reference proteome</keyword>
<dbReference type="HAMAP" id="MF_00316">
    <property type="entry name" value="MobA"/>
    <property type="match status" value="1"/>
</dbReference>
<gene>
    <name evidence="8" type="primary">mobA</name>
    <name evidence="10" type="ORF">HNR44_002066</name>
</gene>
<proteinExistence type="inferred from homology"/>
<comment type="function">
    <text evidence="8">Transfers a GMP moiety from GTP to Mo-molybdopterin (Mo-MPT) cofactor (Moco or molybdenum cofactor) to form Mo-molybdopterin guanine dinucleotide (Mo-MGD) cofactor.</text>
</comment>
<dbReference type="EMBL" id="JACHHJ010000002">
    <property type="protein sequence ID" value="MBB6450088.1"/>
    <property type="molecule type" value="Genomic_DNA"/>
</dbReference>
<keyword evidence="6 8" id="KW-0342">GTP-binding</keyword>
<comment type="domain">
    <text evidence="8">The N-terminal domain determines nucleotide recognition and specific binding, while the C-terminal domain determines the specific binding to the target protein.</text>
</comment>
<dbReference type="InterPro" id="IPR013482">
    <property type="entry name" value="Molybde_CF_guanTrfase"/>
</dbReference>
<dbReference type="PANTHER" id="PTHR19136">
    <property type="entry name" value="MOLYBDENUM COFACTOR GUANYLYLTRANSFERASE"/>
    <property type="match status" value="1"/>
</dbReference>
<dbReference type="InterPro" id="IPR025877">
    <property type="entry name" value="MobA-like_NTP_Trfase"/>
</dbReference>
<evidence type="ECO:0000256" key="3">
    <source>
        <dbReference type="ARBA" id="ARBA00022723"/>
    </source>
</evidence>
<feature type="binding site" evidence="8">
    <location>
        <position position="20"/>
    </location>
    <ligand>
        <name>GTP</name>
        <dbReference type="ChEBI" id="CHEBI:37565"/>
    </ligand>
</feature>
<keyword evidence="7 8" id="KW-0501">Molybdenum cofactor biosynthesis</keyword>
<keyword evidence="5 8" id="KW-0460">Magnesium</keyword>
<dbReference type="Pfam" id="PF12804">
    <property type="entry name" value="NTP_transf_3"/>
    <property type="match status" value="1"/>
</dbReference>
<evidence type="ECO:0000313" key="11">
    <source>
        <dbReference type="Proteomes" id="UP000568839"/>
    </source>
</evidence>
<evidence type="ECO:0000256" key="4">
    <source>
        <dbReference type="ARBA" id="ARBA00022741"/>
    </source>
</evidence>